<evidence type="ECO:0000313" key="1">
    <source>
        <dbReference type="EMBL" id="ASP39378.1"/>
    </source>
</evidence>
<sequence>MHARPYLPQAKRVVEHFCQELGPQLSQQLGDLHLDALTLMIESALSASAYDTLQLSANELEDLLARTRQRMPGHSAS</sequence>
<dbReference type="EMBL" id="CP022530">
    <property type="protein sequence ID" value="ASP39378.1"/>
    <property type="molecule type" value="Genomic_DNA"/>
</dbReference>
<name>A0A222FK33_9GAMM</name>
<gene>
    <name evidence="1" type="ORF">CHH28_12160</name>
</gene>
<protein>
    <submittedName>
        <fullName evidence="1">Uncharacterized protein</fullName>
    </submittedName>
</protein>
<organism evidence="1 2">
    <name type="scientific">Bacterioplanes sanyensis</name>
    <dbReference type="NCBI Taxonomy" id="1249553"/>
    <lineage>
        <taxon>Bacteria</taxon>
        <taxon>Pseudomonadati</taxon>
        <taxon>Pseudomonadota</taxon>
        <taxon>Gammaproteobacteria</taxon>
        <taxon>Oceanospirillales</taxon>
        <taxon>Oceanospirillaceae</taxon>
        <taxon>Bacterioplanes</taxon>
    </lineage>
</organism>
<proteinExistence type="predicted"/>
<keyword evidence="2" id="KW-1185">Reference proteome</keyword>
<dbReference type="Proteomes" id="UP000202440">
    <property type="component" value="Chromosome"/>
</dbReference>
<accession>A0A222FK33</accession>
<dbReference type="KEGG" id="bsan:CHH28_12160"/>
<reference evidence="1 2" key="1">
    <citation type="submission" date="2017-07" db="EMBL/GenBank/DDBJ databases">
        <title>Annotated genome sequence of Bacterioplanes sanyensis isolated from Red Sea.</title>
        <authorList>
            <person name="Rehman Z.U."/>
        </authorList>
    </citation>
    <scope>NUCLEOTIDE SEQUENCE [LARGE SCALE GENOMIC DNA]</scope>
    <source>
        <strain evidence="1 2">NV9</strain>
    </source>
</reference>
<dbReference type="AlphaFoldDB" id="A0A222FK33"/>
<evidence type="ECO:0000313" key="2">
    <source>
        <dbReference type="Proteomes" id="UP000202440"/>
    </source>
</evidence>
<dbReference type="RefSeq" id="WP_094060558.1">
    <property type="nucleotide sequence ID" value="NZ_CP022530.1"/>
</dbReference>